<dbReference type="NCBIfam" id="TIGR00113">
    <property type="entry name" value="queA"/>
    <property type="match status" value="1"/>
</dbReference>
<evidence type="ECO:0000313" key="7">
    <source>
        <dbReference type="Proteomes" id="UP000247807"/>
    </source>
</evidence>
<dbReference type="InterPro" id="IPR042119">
    <property type="entry name" value="QueA_dom2"/>
</dbReference>
<evidence type="ECO:0000256" key="1">
    <source>
        <dbReference type="ARBA" id="ARBA00022490"/>
    </source>
</evidence>
<comment type="catalytic activity">
    <reaction evidence="5">
        <text>7-aminomethyl-7-carbaguanosine(34) in tRNA + S-adenosyl-L-methionine = epoxyqueuosine(34) in tRNA + adenine + L-methionine + 2 H(+)</text>
        <dbReference type="Rhea" id="RHEA:32155"/>
        <dbReference type="Rhea" id="RHEA-COMP:10342"/>
        <dbReference type="Rhea" id="RHEA-COMP:18582"/>
        <dbReference type="ChEBI" id="CHEBI:15378"/>
        <dbReference type="ChEBI" id="CHEBI:16708"/>
        <dbReference type="ChEBI" id="CHEBI:57844"/>
        <dbReference type="ChEBI" id="CHEBI:59789"/>
        <dbReference type="ChEBI" id="CHEBI:82833"/>
        <dbReference type="ChEBI" id="CHEBI:194443"/>
        <dbReference type="EC" id="2.4.99.17"/>
    </reaction>
</comment>
<comment type="function">
    <text evidence="5">Transfers and isomerizes the ribose moiety from AdoMet to the 7-aminomethyl group of 7-deazaguanine (preQ1-tRNA) to give epoxyqueuosine (oQ-tRNA).</text>
</comment>
<organism evidence="6 7">
    <name type="scientific">Prochlorococcus marinus XMU1408</name>
    <dbReference type="NCBI Taxonomy" id="2213228"/>
    <lineage>
        <taxon>Bacteria</taxon>
        <taxon>Bacillati</taxon>
        <taxon>Cyanobacteriota</taxon>
        <taxon>Cyanophyceae</taxon>
        <taxon>Synechococcales</taxon>
        <taxon>Prochlorococcaceae</taxon>
        <taxon>Prochlorococcus</taxon>
    </lineage>
</organism>
<dbReference type="UniPathway" id="UPA00392"/>
<dbReference type="Pfam" id="PF02547">
    <property type="entry name" value="Queuosine_synth"/>
    <property type="match status" value="1"/>
</dbReference>
<keyword evidence="4 5" id="KW-0671">Queuosine biosynthesis</keyword>
<dbReference type="EMBL" id="QJUE01000002">
    <property type="protein sequence ID" value="PYE02584.1"/>
    <property type="molecule type" value="Genomic_DNA"/>
</dbReference>
<protein>
    <recommendedName>
        <fullName evidence="5">S-adenosylmethionine:tRNA ribosyltransferase-isomerase</fullName>
        <ecNumber evidence="5">2.4.99.17</ecNumber>
    </recommendedName>
    <alternativeName>
        <fullName evidence="5">Queuosine biosynthesis protein QueA</fullName>
    </alternativeName>
</protein>
<comment type="subcellular location">
    <subcellularLocation>
        <location evidence="5">Cytoplasm</location>
    </subcellularLocation>
</comment>
<comment type="subunit">
    <text evidence="5">Monomer.</text>
</comment>
<evidence type="ECO:0000256" key="2">
    <source>
        <dbReference type="ARBA" id="ARBA00022679"/>
    </source>
</evidence>
<dbReference type="GO" id="GO:0051075">
    <property type="term" value="F:S-adenosylmethionine:tRNA ribosyltransferase-isomerase activity"/>
    <property type="evidence" value="ECO:0007669"/>
    <property type="project" value="UniProtKB-EC"/>
</dbReference>
<name>A0A318R2S8_PROMR</name>
<dbReference type="GO" id="GO:0008616">
    <property type="term" value="P:tRNA queuosine(34) biosynthetic process"/>
    <property type="evidence" value="ECO:0007669"/>
    <property type="project" value="UniProtKB-UniRule"/>
</dbReference>
<comment type="similarity">
    <text evidence="5">Belongs to the QueA family.</text>
</comment>
<evidence type="ECO:0000256" key="3">
    <source>
        <dbReference type="ARBA" id="ARBA00022691"/>
    </source>
</evidence>
<dbReference type="GO" id="GO:0005737">
    <property type="term" value="C:cytoplasm"/>
    <property type="evidence" value="ECO:0007669"/>
    <property type="project" value="UniProtKB-SubCell"/>
</dbReference>
<comment type="caution">
    <text evidence="6">The sequence shown here is derived from an EMBL/GenBank/DDBJ whole genome shotgun (WGS) entry which is preliminary data.</text>
</comment>
<dbReference type="Proteomes" id="UP000247807">
    <property type="component" value="Unassembled WGS sequence"/>
</dbReference>
<dbReference type="SUPFAM" id="SSF111337">
    <property type="entry name" value="QueA-like"/>
    <property type="match status" value="1"/>
</dbReference>
<dbReference type="InterPro" id="IPR003699">
    <property type="entry name" value="QueA"/>
</dbReference>
<dbReference type="RefSeq" id="WP_158466083.1">
    <property type="nucleotide sequence ID" value="NZ_QJUE01000002.1"/>
</dbReference>
<evidence type="ECO:0000313" key="6">
    <source>
        <dbReference type="EMBL" id="PYE02584.1"/>
    </source>
</evidence>
<keyword evidence="6" id="KW-0413">Isomerase</keyword>
<dbReference type="InterPro" id="IPR036100">
    <property type="entry name" value="QueA_sf"/>
</dbReference>
<sequence>MLDQNDNLLSSYNYDLPNDFIAQSPIEPRHDAKLMIVNDGLDDALNLMHGKIWDLKNILRIGDLLVVNNTRVLKAKLKIRFSGGGQGELLLMEPRDNGQWLCLGRPARRMRSGDQLWLNTSLDNSLCLQVIDKDESTGGRIIQFPSEFSSRSQMADLLDLCGEVPLPPYIDKDKSNSHEEKYQTRFASKPGAIAAPTAGLHLSDELIEVLKLRGIKIAQITLHVGLGTFRPLEKEDLTQLHLHSEWVEVNEKAVKAIINCKEEGGKVFAVGTTSVRALEAAYLSGRGDLKPYEGKVNLVIKPGFKFCVIDGLLTNFHLPKSSLLLLVSALIGRKRMLELYNNAIANKYRFFSYGDAMLITPDSMI</sequence>
<proteinExistence type="inferred from homology"/>
<comment type="pathway">
    <text evidence="5">tRNA modification; tRNA-queuosine biosynthesis.</text>
</comment>
<evidence type="ECO:0000256" key="4">
    <source>
        <dbReference type="ARBA" id="ARBA00022785"/>
    </source>
</evidence>
<dbReference type="OrthoDB" id="9805933at2"/>
<dbReference type="InterPro" id="IPR042118">
    <property type="entry name" value="QueA_dom1"/>
</dbReference>
<dbReference type="NCBIfam" id="NF001140">
    <property type="entry name" value="PRK00147.1"/>
    <property type="match status" value="1"/>
</dbReference>
<keyword evidence="3 5" id="KW-0949">S-adenosyl-L-methionine</keyword>
<dbReference type="PANTHER" id="PTHR30307:SF0">
    <property type="entry name" value="S-ADENOSYLMETHIONINE:TRNA RIBOSYLTRANSFERASE-ISOMERASE"/>
    <property type="match status" value="1"/>
</dbReference>
<dbReference type="Gene3D" id="2.40.10.240">
    <property type="entry name" value="QueA-like"/>
    <property type="match status" value="1"/>
</dbReference>
<gene>
    <name evidence="5" type="primary">queA</name>
    <name evidence="6" type="ORF">DNJ73_02190</name>
</gene>
<dbReference type="EC" id="2.4.99.17" evidence="5"/>
<dbReference type="Gene3D" id="3.40.1780.10">
    <property type="entry name" value="QueA-like"/>
    <property type="match status" value="2"/>
</dbReference>
<dbReference type="PANTHER" id="PTHR30307">
    <property type="entry name" value="S-ADENOSYLMETHIONINE:TRNA RIBOSYLTRANSFERASE-ISOMERASE"/>
    <property type="match status" value="1"/>
</dbReference>
<dbReference type="AlphaFoldDB" id="A0A318R2S8"/>
<dbReference type="HAMAP" id="MF_00113">
    <property type="entry name" value="QueA"/>
    <property type="match status" value="1"/>
</dbReference>
<keyword evidence="2 5" id="KW-0808">Transferase</keyword>
<reference evidence="6 7" key="1">
    <citation type="journal article" date="2018" name="Appl. Environ. Microbiol.">
        <title>Genome rearrangement shapes Prochlorococcus ecological adaptation.</title>
        <authorList>
            <person name="Yan W."/>
            <person name="Wei S."/>
            <person name="Wang Q."/>
            <person name="Xiao X."/>
            <person name="Zeng Q."/>
            <person name="Jiao N."/>
            <person name="Zhang R."/>
        </authorList>
    </citation>
    <scope>NUCLEOTIDE SEQUENCE [LARGE SCALE GENOMIC DNA]</scope>
    <source>
        <strain evidence="6 7">XMU1408</strain>
    </source>
</reference>
<evidence type="ECO:0000256" key="5">
    <source>
        <dbReference type="HAMAP-Rule" id="MF_00113"/>
    </source>
</evidence>
<keyword evidence="1 5" id="KW-0963">Cytoplasm</keyword>
<accession>A0A318R2S8</accession>